<dbReference type="Pfam" id="PF03729">
    <property type="entry name" value="DUF308"/>
    <property type="match status" value="1"/>
</dbReference>
<proteinExistence type="predicted"/>
<dbReference type="Proteomes" id="UP000029224">
    <property type="component" value="Unassembled WGS sequence"/>
</dbReference>
<keyword evidence="1" id="KW-0812">Transmembrane</keyword>
<evidence type="ECO:0000256" key="1">
    <source>
        <dbReference type="SAM" id="Phobius"/>
    </source>
</evidence>
<keyword evidence="1" id="KW-1133">Transmembrane helix</keyword>
<accession>A0A090SZQ5</accession>
<feature type="transmembrane region" description="Helical" evidence="1">
    <location>
        <begin position="149"/>
        <end position="169"/>
    </location>
</feature>
<dbReference type="OrthoDB" id="9815400at2"/>
<keyword evidence="3" id="KW-1185">Reference proteome</keyword>
<sequence length="193" mass="20882">MNAIKELFEVNLKTQTIIGIAAIILGCGAISTPFVTGVFFSMLLAIGMCALGVTGIIWLFKESSTSSKVWMGLLSTLLIISSFFMYQLPGVTLMFSSGVLISFFLLEGIFATIYGIKQRKEKGAGWTIFYGVLSIVCSGLLIADWPISGLFAIGTYVGVKLIFLGINVLSLTFAENKVADELEEEFSDDRVSA</sequence>
<dbReference type="GO" id="GO:0005886">
    <property type="term" value="C:plasma membrane"/>
    <property type="evidence" value="ECO:0007669"/>
    <property type="project" value="TreeGrafter"/>
</dbReference>
<feature type="transmembrane region" description="Helical" evidence="1">
    <location>
        <begin position="69"/>
        <end position="88"/>
    </location>
</feature>
<feature type="transmembrane region" description="Helical" evidence="1">
    <location>
        <begin position="94"/>
        <end position="116"/>
    </location>
</feature>
<protein>
    <recommendedName>
        <fullName evidence="4">Acid-resistance membrane protein</fullName>
    </recommendedName>
</protein>
<reference evidence="2 3" key="1">
    <citation type="submission" date="2014-09" db="EMBL/GenBank/DDBJ databases">
        <title>Vibrio maritimus JCM 19240. (C210) whole genome shotgun sequence.</title>
        <authorList>
            <person name="Sawabe T."/>
            <person name="Meirelles P."/>
            <person name="Nakanishi M."/>
            <person name="Sayaka M."/>
            <person name="Hattori M."/>
            <person name="Ohkuma M."/>
        </authorList>
    </citation>
    <scope>NUCLEOTIDE SEQUENCE [LARGE SCALE GENOMIC DNA]</scope>
    <source>
        <strain evidence="2 3">JCM 19240</strain>
    </source>
</reference>
<organism evidence="2 3">
    <name type="scientific">Vibrio maritimus</name>
    <dbReference type="NCBI Taxonomy" id="990268"/>
    <lineage>
        <taxon>Bacteria</taxon>
        <taxon>Pseudomonadati</taxon>
        <taxon>Pseudomonadota</taxon>
        <taxon>Gammaproteobacteria</taxon>
        <taxon>Vibrionales</taxon>
        <taxon>Vibrionaceae</taxon>
        <taxon>Vibrio</taxon>
    </lineage>
</organism>
<reference evidence="2 3" key="2">
    <citation type="submission" date="2014-09" db="EMBL/GenBank/DDBJ databases">
        <authorList>
            <consortium name="NBRP consortium"/>
            <person name="Sawabe T."/>
            <person name="Meirelles P."/>
            <person name="Nakanishi M."/>
            <person name="Sayaka M."/>
            <person name="Hattori M."/>
            <person name="Ohkuma M."/>
        </authorList>
    </citation>
    <scope>NUCLEOTIDE SEQUENCE [LARGE SCALE GENOMIC DNA]</scope>
    <source>
        <strain evidence="2 3">JCM 19240</strain>
    </source>
</reference>
<evidence type="ECO:0000313" key="2">
    <source>
        <dbReference type="EMBL" id="GAL33275.1"/>
    </source>
</evidence>
<dbReference type="PROSITE" id="PS51257">
    <property type="entry name" value="PROKAR_LIPOPROTEIN"/>
    <property type="match status" value="1"/>
</dbReference>
<dbReference type="EMBL" id="BBMT01000003">
    <property type="protein sequence ID" value="GAL33275.1"/>
    <property type="molecule type" value="Genomic_DNA"/>
</dbReference>
<keyword evidence="1" id="KW-0472">Membrane</keyword>
<dbReference type="AlphaFoldDB" id="A0A090SZQ5"/>
<dbReference type="InterPro" id="IPR005325">
    <property type="entry name" value="DUF308_memb"/>
</dbReference>
<feature type="transmembrane region" description="Helical" evidence="1">
    <location>
        <begin position="38"/>
        <end position="60"/>
    </location>
</feature>
<feature type="transmembrane region" description="Helical" evidence="1">
    <location>
        <begin position="123"/>
        <end position="143"/>
    </location>
</feature>
<evidence type="ECO:0008006" key="4">
    <source>
        <dbReference type="Google" id="ProtNLM"/>
    </source>
</evidence>
<name>A0A090SZQ5_9VIBR</name>
<evidence type="ECO:0000313" key="3">
    <source>
        <dbReference type="Proteomes" id="UP000029224"/>
    </source>
</evidence>
<feature type="transmembrane region" description="Helical" evidence="1">
    <location>
        <begin position="12"/>
        <end position="32"/>
    </location>
</feature>
<dbReference type="InterPro" id="IPR052712">
    <property type="entry name" value="Acid_resist_chaperone_HdeD"/>
</dbReference>
<comment type="caution">
    <text evidence="2">The sequence shown here is derived from an EMBL/GenBank/DDBJ whole genome shotgun (WGS) entry which is preliminary data.</text>
</comment>
<gene>
    <name evidence="2" type="ORF">JCM19240_1971</name>
</gene>
<dbReference type="PANTHER" id="PTHR34989">
    <property type="entry name" value="PROTEIN HDED"/>
    <property type="match status" value="1"/>
</dbReference>
<dbReference type="PANTHER" id="PTHR34989:SF1">
    <property type="entry name" value="PROTEIN HDED"/>
    <property type="match status" value="1"/>
</dbReference>